<keyword evidence="1" id="KW-0472">Membrane</keyword>
<keyword evidence="3" id="KW-1185">Reference proteome</keyword>
<accession>A0A109MXC5</accession>
<organism evidence="2 3">
    <name type="scientific">Peribacillus simplex</name>
    <dbReference type="NCBI Taxonomy" id="1478"/>
    <lineage>
        <taxon>Bacteria</taxon>
        <taxon>Bacillati</taxon>
        <taxon>Bacillota</taxon>
        <taxon>Bacilli</taxon>
        <taxon>Bacillales</taxon>
        <taxon>Bacillaceae</taxon>
        <taxon>Peribacillus</taxon>
    </lineage>
</organism>
<comment type="caution">
    <text evidence="2">The sequence shown here is derived from an EMBL/GenBank/DDBJ whole genome shotgun (WGS) entry which is preliminary data.</text>
</comment>
<dbReference type="RefSeq" id="WP_061142597.1">
    <property type="nucleotide sequence ID" value="NZ_LNNH01000025.1"/>
</dbReference>
<evidence type="ECO:0000313" key="2">
    <source>
        <dbReference type="EMBL" id="KWW17955.1"/>
    </source>
</evidence>
<evidence type="ECO:0000313" key="3">
    <source>
        <dbReference type="Proteomes" id="UP000064189"/>
    </source>
</evidence>
<protein>
    <submittedName>
        <fullName evidence="2">Uncharacterized protein</fullName>
    </submittedName>
</protein>
<keyword evidence="1" id="KW-1133">Transmembrane helix</keyword>
<gene>
    <name evidence="2" type="ORF">AS888_20810</name>
</gene>
<evidence type="ECO:0000256" key="1">
    <source>
        <dbReference type="SAM" id="Phobius"/>
    </source>
</evidence>
<dbReference type="EMBL" id="LNNH01000025">
    <property type="protein sequence ID" value="KWW17955.1"/>
    <property type="molecule type" value="Genomic_DNA"/>
</dbReference>
<dbReference type="Proteomes" id="UP000064189">
    <property type="component" value="Unassembled WGS sequence"/>
</dbReference>
<reference evidence="2 3" key="1">
    <citation type="submission" date="2015-11" db="EMBL/GenBank/DDBJ databases">
        <title>Genome Sequence of Bacillus simplex strain VanAntwerpen2.</title>
        <authorList>
            <person name="Couger M.B."/>
        </authorList>
    </citation>
    <scope>NUCLEOTIDE SEQUENCE [LARGE SCALE GENOMIC DNA]</scope>
    <source>
        <strain evidence="2 3">VanAntwerpen02</strain>
    </source>
</reference>
<proteinExistence type="predicted"/>
<keyword evidence="1" id="KW-0812">Transmembrane</keyword>
<name>A0A109MXC5_9BACI</name>
<feature type="transmembrane region" description="Helical" evidence="1">
    <location>
        <begin position="6"/>
        <end position="24"/>
    </location>
</feature>
<dbReference type="AlphaFoldDB" id="A0A109MXC5"/>
<sequence>MDPFTFGIVAVGATGASLIGISLLDGAGFKINETALILFMETAKYGGILLLLRELSKLFL</sequence>